<gene>
    <name evidence="1" type="ORF">M622_19340</name>
</gene>
<evidence type="ECO:0000313" key="1">
    <source>
        <dbReference type="EMBL" id="EPZ13966.1"/>
    </source>
</evidence>
<proteinExistence type="predicted"/>
<comment type="caution">
    <text evidence="1">The sequence shown here is derived from an EMBL/GenBank/DDBJ whole genome shotgun (WGS) entry which is preliminary data.</text>
</comment>
<dbReference type="AlphaFoldDB" id="S9ZH95"/>
<protein>
    <submittedName>
        <fullName evidence="1">Uncharacterized protein</fullName>
    </submittedName>
</protein>
<accession>S9ZH95</accession>
<reference evidence="1 2" key="1">
    <citation type="submission" date="2013-06" db="EMBL/GenBank/DDBJ databases">
        <title>Draft genome sequence of Thauera terpenica.</title>
        <authorList>
            <person name="Liu B."/>
            <person name="Frostegard A.H."/>
            <person name="Shapleigh J.P."/>
        </authorList>
    </citation>
    <scope>NUCLEOTIDE SEQUENCE [LARGE SCALE GENOMIC DNA]</scope>
    <source>
        <strain evidence="1 2">58Eu</strain>
    </source>
</reference>
<organism evidence="1 2">
    <name type="scientific">Thauera terpenica 58Eu</name>
    <dbReference type="NCBI Taxonomy" id="1348657"/>
    <lineage>
        <taxon>Bacteria</taxon>
        <taxon>Pseudomonadati</taxon>
        <taxon>Pseudomonadota</taxon>
        <taxon>Betaproteobacteria</taxon>
        <taxon>Rhodocyclales</taxon>
        <taxon>Zoogloeaceae</taxon>
        <taxon>Thauera</taxon>
    </lineage>
</organism>
<keyword evidence="2" id="KW-1185">Reference proteome</keyword>
<dbReference type="EMBL" id="ATJV01000109">
    <property type="protein sequence ID" value="EPZ13966.1"/>
    <property type="molecule type" value="Genomic_DNA"/>
</dbReference>
<name>S9ZH95_9RHOO</name>
<dbReference type="Proteomes" id="UP000015455">
    <property type="component" value="Unassembled WGS sequence"/>
</dbReference>
<evidence type="ECO:0000313" key="2">
    <source>
        <dbReference type="Proteomes" id="UP000015455"/>
    </source>
</evidence>
<sequence>MSICDSSEFHDAEILVVAIDRESARAQLKCRLEDGQIRSVRFEGLKAFRSEDLTLQNVVSRVLRSSRAQISRDGVEYWLQWATSLSDADSWLTDERKSEWLTACEAGLLDLVVVEPSAGAQIVALCERVDCN</sequence>